<accession>A0A6C0D0Q9</accession>
<protein>
    <submittedName>
        <fullName evidence="1">Uncharacterized protein</fullName>
    </submittedName>
</protein>
<sequence length="245" mass="27582">MLYTYKHKGPATVFAYPSNQRPMTKHDSIPNLPGKPNPIKQWRKQIQPSISTNQVQSHPTIQALEHAVKTDMNLCKSYIDITHVNDCQGIVGSNPCITGSFDIRRSANTIINKEFCWNSKQYLQSRCKTYDQNQTLGKSTGNANEYYGTSCTTKSDGTVCKPVIHKPNNAQFKQQGGVSSSSRIAKLKYDTIRNSTNKYDSLLANLDQSAHVLNRKPVPCRGWRVRGKRPYSADACGQYRSMDNM</sequence>
<name>A0A6C0D0Q9_9ZZZZ</name>
<organism evidence="1">
    <name type="scientific">viral metagenome</name>
    <dbReference type="NCBI Taxonomy" id="1070528"/>
    <lineage>
        <taxon>unclassified sequences</taxon>
        <taxon>metagenomes</taxon>
        <taxon>organismal metagenomes</taxon>
    </lineage>
</organism>
<dbReference type="AlphaFoldDB" id="A0A6C0D0Q9"/>
<evidence type="ECO:0000313" key="1">
    <source>
        <dbReference type="EMBL" id="QHT10358.1"/>
    </source>
</evidence>
<reference evidence="1" key="1">
    <citation type="journal article" date="2020" name="Nature">
        <title>Giant virus diversity and host interactions through global metagenomics.</title>
        <authorList>
            <person name="Schulz F."/>
            <person name="Roux S."/>
            <person name="Paez-Espino D."/>
            <person name="Jungbluth S."/>
            <person name="Walsh D.A."/>
            <person name="Denef V.J."/>
            <person name="McMahon K.D."/>
            <person name="Konstantinidis K.T."/>
            <person name="Eloe-Fadrosh E.A."/>
            <person name="Kyrpides N.C."/>
            <person name="Woyke T."/>
        </authorList>
    </citation>
    <scope>NUCLEOTIDE SEQUENCE</scope>
    <source>
        <strain evidence="1">GVMAG-M-3300023174-107</strain>
    </source>
</reference>
<proteinExistence type="predicted"/>
<dbReference type="EMBL" id="MN739520">
    <property type="protein sequence ID" value="QHT10358.1"/>
    <property type="molecule type" value="Genomic_DNA"/>
</dbReference>